<comment type="similarity">
    <text evidence="2">Belongs to the PilY1 family.</text>
</comment>
<dbReference type="GO" id="GO:0009289">
    <property type="term" value="C:pilus"/>
    <property type="evidence" value="ECO:0007669"/>
    <property type="project" value="UniProtKB-SubCell"/>
</dbReference>
<organism evidence="8 9">
    <name type="scientific">Pseudomonas fluvialis</name>
    <dbReference type="NCBI Taxonomy" id="1793966"/>
    <lineage>
        <taxon>Bacteria</taxon>
        <taxon>Pseudomonadati</taxon>
        <taxon>Pseudomonadota</taxon>
        <taxon>Gammaproteobacteria</taxon>
        <taxon>Pseudomonadales</taxon>
        <taxon>Pseudomonadaceae</taxon>
        <taxon>Pseudomonas</taxon>
    </lineage>
</organism>
<evidence type="ECO:0000256" key="5">
    <source>
        <dbReference type="ARBA" id="ARBA00022837"/>
    </source>
</evidence>
<evidence type="ECO:0000256" key="2">
    <source>
        <dbReference type="ARBA" id="ARBA00008387"/>
    </source>
</evidence>
<reference evidence="9" key="1">
    <citation type="submission" date="2017-12" db="EMBL/GenBank/DDBJ databases">
        <authorList>
            <person name="Yu X.-Y."/>
        </authorList>
    </citation>
    <scope>NUCLEOTIDE SEQUENCE [LARGE SCALE GENOMIC DNA]</scope>
    <source>
        <strain evidence="9">ZYSR67-Z</strain>
    </source>
</reference>
<dbReference type="Proteomes" id="UP000242861">
    <property type="component" value="Unassembled WGS sequence"/>
</dbReference>
<accession>A0A2I0CSY7</accession>
<evidence type="ECO:0000313" key="8">
    <source>
        <dbReference type="EMBL" id="PKF72248.1"/>
    </source>
</evidence>
<name>A0A2I0CSY7_9PSED</name>
<feature type="domain" description="PilY1 beta-propeller" evidence="7">
    <location>
        <begin position="663"/>
        <end position="1012"/>
    </location>
</feature>
<evidence type="ECO:0000256" key="1">
    <source>
        <dbReference type="ARBA" id="ARBA00004561"/>
    </source>
</evidence>
<keyword evidence="5" id="KW-0106">Calcium</keyword>
<comment type="subcellular location">
    <subcellularLocation>
        <location evidence="1">Fimbrium</location>
    </subcellularLocation>
</comment>
<evidence type="ECO:0000256" key="3">
    <source>
        <dbReference type="ARBA" id="ARBA00022558"/>
    </source>
</evidence>
<protein>
    <submittedName>
        <fullName evidence="8">Pilus assembly protein PilY</fullName>
    </submittedName>
</protein>
<dbReference type="SUPFAM" id="SSF50998">
    <property type="entry name" value="Quinoprotein alcohol dehydrogenase-like"/>
    <property type="match status" value="1"/>
</dbReference>
<dbReference type="InterPro" id="IPR011047">
    <property type="entry name" value="Quinoprotein_ADH-like_sf"/>
</dbReference>
<dbReference type="InterPro" id="IPR008707">
    <property type="entry name" value="B-propeller_PilY1"/>
</dbReference>
<keyword evidence="6" id="KW-0281">Fimbrium</keyword>
<evidence type="ECO:0000256" key="6">
    <source>
        <dbReference type="ARBA" id="ARBA00023263"/>
    </source>
</evidence>
<evidence type="ECO:0000259" key="7">
    <source>
        <dbReference type="Pfam" id="PF05567"/>
    </source>
</evidence>
<keyword evidence="3" id="KW-1029">Fimbrium biogenesis</keyword>
<comment type="caution">
    <text evidence="8">The sequence shown here is derived from an EMBL/GenBank/DDBJ whole genome shotgun (WGS) entry which is preliminary data.</text>
</comment>
<dbReference type="Pfam" id="PF05567">
    <property type="entry name" value="T4P_PilY1"/>
    <property type="match status" value="1"/>
</dbReference>
<dbReference type="GO" id="GO:0046872">
    <property type="term" value="F:metal ion binding"/>
    <property type="evidence" value="ECO:0007669"/>
    <property type="project" value="UniProtKB-KW"/>
</dbReference>
<proteinExistence type="inferred from homology"/>
<dbReference type="EMBL" id="PIYS01000005">
    <property type="protein sequence ID" value="PKF72248.1"/>
    <property type="molecule type" value="Genomic_DNA"/>
</dbReference>
<keyword evidence="4" id="KW-0479">Metal-binding</keyword>
<gene>
    <name evidence="8" type="ORF">CW360_05085</name>
</gene>
<evidence type="ECO:0000256" key="4">
    <source>
        <dbReference type="ARBA" id="ARBA00022723"/>
    </source>
</evidence>
<dbReference type="AlphaFoldDB" id="A0A2I0CSY7"/>
<evidence type="ECO:0000313" key="9">
    <source>
        <dbReference type="Proteomes" id="UP000242861"/>
    </source>
</evidence>
<sequence length="1177" mass="128945">MREAFVPESIDNESATRRAKSAIYNAQYYDPAITYVIPKKYNTSGEEIGSYTTSFTTAYYNGYKPELGSIDLSTNYRVSWWYKTTAAHGSDFSATDPEYGYAQFAQNPVQDFPPTVSNIVESFTDRTGSCERSGYVNITCEYYLNSRNRTRFRGTESEIIEQTKAAVPAYYYLYDTTLVNCTSDKKDDNCYKKVDVTSDTDKQNFAIWYSFYRNRALAATTAANLAFTQLPSSVRFTWQGLNQCKTLNGTSTGCGGDNKFRQFDNAQRGRFLNWLHNINFYNGTPLRDALGRAGEFLKTETAWEKFPNATGNTTTNKYACRPSYHVLMTDGLWNNENGAPTDPLRPDHSAFKLPDNIDYDGTRRPYADSNTETLADLAMHYWATDLKKDLANKIKPFYVDNKGTESEKYWNARNNPATWQHMVNFTVGLGLTASLDKENLGWDNRQGTFNSPGYLNILSGTASWPKASSNSNNNVYDLWHTAINSRGEFFSADSPDTIVQAFTDIMSRIAERKSVAAKPAINSGQVVEDVTDGTKVTTVSYQTSYSSEDNWAGDLTRSDKERKFNAATGTYVDSFSQKWSAKDKMPAPVARNIRIKGSGTSGLQAFTWSNAGDAATVGTLANLLSRDPEKGNAADSLGEARLNYLRGERTGEGTTFRTRSSVLGDLYSSSPAVVSRARYLTSFANRLEGNTAYTTFAASMNNRKTMVYVGGNDGMLHGFNAATGVEEFAFIPSAVFDKLNKYTGKNYSHEFYVDGSPVVADVYDGTSWRTILVGTLRAGGKSVFALDITTPGSEKLLWEFDDSKLTGTDAVKMGYSFSKPTVARLATGNWAVVFGNGYEAASHTNGKAALFVLNAVTGAMLTANDKGLEVAGTAGVANGLSTPKLSDYNADGIAEFAYAGDLQGNLWRFDLNPSKFAVAYGDKPLFSTVSSDPSKKPQPITAAPSLVAHPSGIGHLVIFGTGKYFEDTDKDGDKSMAQTVYGIWDAKTKPTDTTSAISITRSNLVTQSILTEGTAVDSQNQSSAARTITDNEITWFSRDANGVSTINKYGWTLDLKVGSTLDGEMVIEDMAKLGSTVFFQSLVPNNDPCADGASNWTYAINPVTGGKTSHHAFDLRFTAADKTNDVISGRKQDGEGGITISQKPDGSFLLCTGKECLPVPTPPDSHGRQTWRSIEEQ</sequence>